<feature type="region of interest" description="Disordered" evidence="1">
    <location>
        <begin position="380"/>
        <end position="410"/>
    </location>
</feature>
<dbReference type="Proteomes" id="UP001598448">
    <property type="component" value="Unassembled WGS sequence"/>
</dbReference>
<protein>
    <submittedName>
        <fullName evidence="4">Amidase domain-containing protein</fullName>
    </submittedName>
</protein>
<evidence type="ECO:0000259" key="3">
    <source>
        <dbReference type="Pfam" id="PF12671"/>
    </source>
</evidence>
<feature type="compositionally biased region" description="Polar residues" evidence="1">
    <location>
        <begin position="193"/>
        <end position="205"/>
    </location>
</feature>
<sequence>MNTSRHVLDQSLVHGEIHPMRRRRLSVHAIGTASLALAMVGASAPATQAKQGTATLSSDETAGLKQITDTYLQRRADAVTTTGAQRSLRAAPAGTTAALAGELEDDFSALAEQGRILKGVNGGYTRAEVEVTPGECKVEGDTATLEVIEDTRLYYPDVQEGEPEYEEYSLPHSLKFNRAPDGQWLLADDRAQVDTTGPAPTTQITEPLDASPEPDSEDEGLKPQAASTDQPIQMAVEEKTVVAAGYNYGRMASYADKHWRNTNSDYRVYGNDCTNFISQAMRAGGWRTTSGSVASRKDNRKWFYASHTWNTSYTWAGAENWYWFAAKHSDRTRILSDIWQMQRSDVLQADWKKDGIIDHTMIVTKRSSREIYMTYHTPSNHIRSSARSERSTPVRPGTHTAPDLLKGTQL</sequence>
<dbReference type="InterPro" id="IPR024301">
    <property type="entry name" value="Amidase_6"/>
</dbReference>
<keyword evidence="2" id="KW-0472">Membrane</keyword>
<dbReference type="PANTHER" id="PTHR40032:SF1">
    <property type="entry name" value="EXPORTED PROTEIN"/>
    <property type="match status" value="1"/>
</dbReference>
<dbReference type="EMBL" id="JBHXIJ010000013">
    <property type="protein sequence ID" value="MFD5098118.1"/>
    <property type="molecule type" value="Genomic_DNA"/>
</dbReference>
<gene>
    <name evidence="4" type="ORF">ACFWJN_03910</name>
</gene>
<dbReference type="Pfam" id="PF12671">
    <property type="entry name" value="Amidase_6"/>
    <property type="match status" value="1"/>
</dbReference>
<reference evidence="4 5" key="1">
    <citation type="submission" date="2024-09" db="EMBL/GenBank/DDBJ databases">
        <title>The Natural Products Discovery Center: Release of the First 8490 Sequenced Strains for Exploring Actinobacteria Biosynthetic Diversity.</title>
        <authorList>
            <person name="Kalkreuter E."/>
            <person name="Kautsar S.A."/>
            <person name="Yang D."/>
            <person name="Bader C.D."/>
            <person name="Teijaro C.N."/>
            <person name="Fluegel L."/>
            <person name="Davis C.M."/>
            <person name="Simpson J.R."/>
            <person name="Lauterbach L."/>
            <person name="Steele A.D."/>
            <person name="Gui C."/>
            <person name="Meng S."/>
            <person name="Li G."/>
            <person name="Viehrig K."/>
            <person name="Ye F."/>
            <person name="Su P."/>
            <person name="Kiefer A.F."/>
            <person name="Nichols A."/>
            <person name="Cepeda A.J."/>
            <person name="Yan W."/>
            <person name="Fan B."/>
            <person name="Jiang Y."/>
            <person name="Adhikari A."/>
            <person name="Zheng C.-J."/>
            <person name="Schuster L."/>
            <person name="Cowan T.M."/>
            <person name="Smanski M.J."/>
            <person name="Chevrette M.G."/>
            <person name="De Carvalho L.P.S."/>
            <person name="Shen B."/>
        </authorList>
    </citation>
    <scope>NUCLEOTIDE SEQUENCE [LARGE SCALE GENOMIC DNA]</scope>
    <source>
        <strain evidence="4 5">NPDC058348</strain>
    </source>
</reference>
<accession>A0ABW6FMA8</accession>
<feature type="transmembrane region" description="Helical" evidence="2">
    <location>
        <begin position="25"/>
        <end position="44"/>
    </location>
</feature>
<organism evidence="4 5">
    <name type="scientific">Streptomyces albidochromogenes</name>
    <dbReference type="NCBI Taxonomy" id="329524"/>
    <lineage>
        <taxon>Bacteria</taxon>
        <taxon>Bacillati</taxon>
        <taxon>Actinomycetota</taxon>
        <taxon>Actinomycetes</taxon>
        <taxon>Kitasatosporales</taxon>
        <taxon>Streptomycetaceae</taxon>
        <taxon>Streptomyces</taxon>
    </lineage>
</organism>
<proteinExistence type="predicted"/>
<feature type="domain" description="Putative amidase" evidence="3">
    <location>
        <begin position="246"/>
        <end position="380"/>
    </location>
</feature>
<evidence type="ECO:0000256" key="1">
    <source>
        <dbReference type="SAM" id="MobiDB-lite"/>
    </source>
</evidence>
<evidence type="ECO:0000256" key="2">
    <source>
        <dbReference type="SAM" id="Phobius"/>
    </source>
</evidence>
<keyword evidence="2" id="KW-1133">Transmembrane helix</keyword>
<keyword evidence="5" id="KW-1185">Reference proteome</keyword>
<dbReference type="PANTHER" id="PTHR40032">
    <property type="entry name" value="EXPORTED PROTEIN-RELATED"/>
    <property type="match status" value="1"/>
</dbReference>
<evidence type="ECO:0000313" key="5">
    <source>
        <dbReference type="Proteomes" id="UP001598448"/>
    </source>
</evidence>
<comment type="caution">
    <text evidence="4">The sequence shown here is derived from an EMBL/GenBank/DDBJ whole genome shotgun (WGS) entry which is preliminary data.</text>
</comment>
<keyword evidence="2" id="KW-0812">Transmembrane</keyword>
<name>A0ABW6FMA8_9ACTN</name>
<dbReference type="RefSeq" id="WP_386708499.1">
    <property type="nucleotide sequence ID" value="NZ_JBHXIJ010000013.1"/>
</dbReference>
<feature type="region of interest" description="Disordered" evidence="1">
    <location>
        <begin position="193"/>
        <end position="234"/>
    </location>
</feature>
<evidence type="ECO:0000313" key="4">
    <source>
        <dbReference type="EMBL" id="MFD5098118.1"/>
    </source>
</evidence>